<name>A0ABS7URG6_9BACI</name>
<protein>
    <submittedName>
        <fullName evidence="1">Uncharacterized protein</fullName>
    </submittedName>
</protein>
<accession>A0ABS7URG6</accession>
<comment type="caution">
    <text evidence="1">The sequence shown here is derived from an EMBL/GenBank/DDBJ whole genome shotgun (WGS) entry which is preliminary data.</text>
</comment>
<organism evidence="1 2">
    <name type="scientific">Metabacillus rhizolycopersici</name>
    <dbReference type="NCBI Taxonomy" id="2875709"/>
    <lineage>
        <taxon>Bacteria</taxon>
        <taxon>Bacillati</taxon>
        <taxon>Bacillota</taxon>
        <taxon>Bacilli</taxon>
        <taxon>Bacillales</taxon>
        <taxon>Bacillaceae</taxon>
        <taxon>Metabacillus</taxon>
    </lineage>
</organism>
<evidence type="ECO:0000313" key="1">
    <source>
        <dbReference type="EMBL" id="MBZ5750662.1"/>
    </source>
</evidence>
<dbReference type="EMBL" id="JAIQUM010000018">
    <property type="protein sequence ID" value="MBZ5750662.1"/>
    <property type="molecule type" value="Genomic_DNA"/>
</dbReference>
<evidence type="ECO:0000313" key="2">
    <source>
        <dbReference type="Proteomes" id="UP001165287"/>
    </source>
</evidence>
<proteinExistence type="predicted"/>
<sequence>MKLVNEKSNPWRDKRQENKEIPPLDFSEIQQNSLFVGVSLGFSYQNERDCVVIMYKDRMYWEMKTNGSEDAFEFLYRSIKFFSENRYQKARNSYLKEYIIFTTGASLSTPVKPEYTIRDVQLEKNDSTHFNQRWHYESYLKISDWISRLPISGATKRVYLETRPYSNFPFKIEGNRDVEKEKTFLVDAWKKINGRSSSTERIRGWNNEYFKDDYFRDAFVSMLVSITYTRWKSNDKSGKDDFLKVIVDHDGISWLLDHKLLKDKLVNDNMEKPLSDERG</sequence>
<dbReference type="Proteomes" id="UP001165287">
    <property type="component" value="Unassembled WGS sequence"/>
</dbReference>
<dbReference type="RefSeq" id="WP_224138945.1">
    <property type="nucleotide sequence ID" value="NZ_JAIQUM010000018.1"/>
</dbReference>
<keyword evidence="2" id="KW-1185">Reference proteome</keyword>
<gene>
    <name evidence="1" type="ORF">K9V48_10450</name>
</gene>
<reference evidence="1" key="1">
    <citation type="submission" date="2024-05" db="EMBL/GenBank/DDBJ databases">
        <title>Metabacillus sp. nov., isolated from the rhizosphere soil of tomato plants.</title>
        <authorList>
            <person name="Ma R."/>
        </authorList>
    </citation>
    <scope>NUCLEOTIDE SEQUENCE</scope>
    <source>
        <strain evidence="1">DBTR6</strain>
    </source>
</reference>